<evidence type="ECO:0000259" key="8">
    <source>
        <dbReference type="Pfam" id="PF01757"/>
    </source>
</evidence>
<feature type="transmembrane region" description="Helical" evidence="7">
    <location>
        <begin position="42"/>
        <end position="64"/>
    </location>
</feature>
<keyword evidence="9" id="KW-0378">Hydrolase</keyword>
<dbReference type="GO" id="GO:0016787">
    <property type="term" value="F:hydrolase activity"/>
    <property type="evidence" value="ECO:0007669"/>
    <property type="project" value="UniProtKB-KW"/>
</dbReference>
<feature type="transmembrane region" description="Helical" evidence="7">
    <location>
        <begin position="244"/>
        <end position="268"/>
    </location>
</feature>
<dbReference type="GO" id="GO:0016413">
    <property type="term" value="F:O-acetyltransferase activity"/>
    <property type="evidence" value="ECO:0007669"/>
    <property type="project" value="TreeGrafter"/>
</dbReference>
<accession>A0A1M5VKM7</accession>
<keyword evidence="5 7" id="KW-1133">Transmembrane helix</keyword>
<evidence type="ECO:0000313" key="10">
    <source>
        <dbReference type="Proteomes" id="UP000184109"/>
    </source>
</evidence>
<evidence type="ECO:0000256" key="6">
    <source>
        <dbReference type="ARBA" id="ARBA00023136"/>
    </source>
</evidence>
<proteinExistence type="inferred from homology"/>
<feature type="transmembrane region" description="Helical" evidence="7">
    <location>
        <begin position="218"/>
        <end position="238"/>
    </location>
</feature>
<dbReference type="GO" id="GO:0005886">
    <property type="term" value="C:plasma membrane"/>
    <property type="evidence" value="ECO:0007669"/>
    <property type="project" value="UniProtKB-SubCell"/>
</dbReference>
<keyword evidence="4 7" id="KW-0812">Transmembrane</keyword>
<feature type="transmembrane region" description="Helical" evidence="7">
    <location>
        <begin position="315"/>
        <end position="337"/>
    </location>
</feature>
<feature type="transmembrane region" description="Helical" evidence="7">
    <location>
        <begin position="280"/>
        <end position="303"/>
    </location>
</feature>
<feature type="transmembrane region" description="Helical" evidence="7">
    <location>
        <begin position="136"/>
        <end position="155"/>
    </location>
</feature>
<evidence type="ECO:0000256" key="5">
    <source>
        <dbReference type="ARBA" id="ARBA00022989"/>
    </source>
</evidence>
<comment type="similarity">
    <text evidence="2">Belongs to the acyltransferase 3 family.</text>
</comment>
<feature type="transmembrane region" description="Helical" evidence="7">
    <location>
        <begin position="12"/>
        <end position="30"/>
    </location>
</feature>
<dbReference type="OrthoDB" id="7579632at2"/>
<gene>
    <name evidence="9" type="ORF">SAMN05444281_1857</name>
</gene>
<dbReference type="AlphaFoldDB" id="A0A1M5VKM7"/>
<sequence length="351" mass="41490">MSSKTRIVQFDYFRAISILLIVLGHCYMNWDIKAPYEYTITNTITGGTALFVFISGFFFHRIFYKSFSYKKFIIKKFINIGVPYVIISSLILITYLYINQTINFPLSNFDRLKTGSLFYNYILSLFIGSIKYTPCYWYIPFIFIIFLFSNIFIKFITINKKLQISITVLLFIIASIIHRPLHNFNPIHSFLYFTPFYLLGILYSQHKNITDTFFSKNIYILFFTCLFSSYVMGYFGQIGNLHKLYPWILSGFDLMIIQKISLIFFLIAFCKKIENKNLKFLKHIAAVSFPIFFIHSIFIEIYGRLFFFSLEVNKYYLIVLLLFLTTFLSSILSANIIKKVLGKNSKYFIGW</sequence>
<dbReference type="EMBL" id="FQXQ01000003">
    <property type="protein sequence ID" value="SHH75473.1"/>
    <property type="molecule type" value="Genomic_DNA"/>
</dbReference>
<keyword evidence="9" id="KW-0808">Transferase</keyword>
<dbReference type="InterPro" id="IPR002656">
    <property type="entry name" value="Acyl_transf_3_dom"/>
</dbReference>
<evidence type="ECO:0000256" key="3">
    <source>
        <dbReference type="ARBA" id="ARBA00022475"/>
    </source>
</evidence>
<feature type="domain" description="Acyltransferase 3" evidence="8">
    <location>
        <begin position="9"/>
        <end position="332"/>
    </location>
</feature>
<feature type="transmembrane region" description="Helical" evidence="7">
    <location>
        <begin position="162"/>
        <end position="181"/>
    </location>
</feature>
<feature type="transmembrane region" description="Helical" evidence="7">
    <location>
        <begin position="76"/>
        <end position="98"/>
    </location>
</feature>
<protein>
    <submittedName>
        <fullName evidence="9">Peptidoglycan/LPS O-acetylase OafA/YrhL, contains acyltransferase and SGNH-hydrolase domains</fullName>
    </submittedName>
</protein>
<organism evidence="9 10">
    <name type="scientific">Wenyingzhuangia marina</name>
    <dbReference type="NCBI Taxonomy" id="1195760"/>
    <lineage>
        <taxon>Bacteria</taxon>
        <taxon>Pseudomonadati</taxon>
        <taxon>Bacteroidota</taxon>
        <taxon>Flavobacteriia</taxon>
        <taxon>Flavobacteriales</taxon>
        <taxon>Flavobacteriaceae</taxon>
        <taxon>Wenyingzhuangia</taxon>
    </lineage>
</organism>
<dbReference type="PANTHER" id="PTHR40074:SF2">
    <property type="entry name" value="O-ACETYLTRANSFERASE WECH"/>
    <property type="match status" value="1"/>
</dbReference>
<name>A0A1M5VKM7_9FLAO</name>
<dbReference type="GO" id="GO:0009246">
    <property type="term" value="P:enterobacterial common antigen biosynthetic process"/>
    <property type="evidence" value="ECO:0007669"/>
    <property type="project" value="TreeGrafter"/>
</dbReference>
<keyword evidence="9" id="KW-0012">Acyltransferase</keyword>
<evidence type="ECO:0000256" key="4">
    <source>
        <dbReference type="ARBA" id="ARBA00022692"/>
    </source>
</evidence>
<dbReference type="PANTHER" id="PTHR40074">
    <property type="entry name" value="O-ACETYLTRANSFERASE WECH"/>
    <property type="match status" value="1"/>
</dbReference>
<comment type="subcellular location">
    <subcellularLocation>
        <location evidence="1">Cell membrane</location>
        <topology evidence="1">Multi-pass membrane protein</topology>
    </subcellularLocation>
</comment>
<keyword evidence="10" id="KW-1185">Reference proteome</keyword>
<dbReference type="STRING" id="1195760.SAMN05444281_1857"/>
<keyword evidence="3" id="KW-1003">Cell membrane</keyword>
<evidence type="ECO:0000256" key="7">
    <source>
        <dbReference type="SAM" id="Phobius"/>
    </source>
</evidence>
<dbReference type="Proteomes" id="UP000184109">
    <property type="component" value="Unassembled WGS sequence"/>
</dbReference>
<dbReference type="Pfam" id="PF01757">
    <property type="entry name" value="Acyl_transf_3"/>
    <property type="match status" value="1"/>
</dbReference>
<feature type="transmembrane region" description="Helical" evidence="7">
    <location>
        <begin position="187"/>
        <end position="206"/>
    </location>
</feature>
<keyword evidence="6 7" id="KW-0472">Membrane</keyword>
<evidence type="ECO:0000256" key="1">
    <source>
        <dbReference type="ARBA" id="ARBA00004651"/>
    </source>
</evidence>
<reference evidence="10" key="1">
    <citation type="submission" date="2016-11" db="EMBL/GenBank/DDBJ databases">
        <authorList>
            <person name="Varghese N."/>
            <person name="Submissions S."/>
        </authorList>
    </citation>
    <scope>NUCLEOTIDE SEQUENCE [LARGE SCALE GENOMIC DNA]</scope>
    <source>
        <strain evidence="10">DSM 100572</strain>
    </source>
</reference>
<evidence type="ECO:0000256" key="2">
    <source>
        <dbReference type="ARBA" id="ARBA00007400"/>
    </source>
</evidence>
<evidence type="ECO:0000313" key="9">
    <source>
        <dbReference type="EMBL" id="SHH75473.1"/>
    </source>
</evidence>